<feature type="transmembrane region" description="Helical" evidence="10">
    <location>
        <begin position="55"/>
        <end position="76"/>
    </location>
</feature>
<keyword evidence="7 10" id="KW-1133">Transmembrane helix</keyword>
<feature type="transmembrane region" description="Helical" evidence="10">
    <location>
        <begin position="420"/>
        <end position="438"/>
    </location>
</feature>
<feature type="domain" description="NADH-Ubiquinone oxidoreductase (complex I) chain 5 N-terminal" evidence="12">
    <location>
        <begin position="40"/>
        <end position="88"/>
    </location>
</feature>
<feature type="transmembrane region" description="Helical" evidence="10">
    <location>
        <begin position="115"/>
        <end position="135"/>
    </location>
</feature>
<dbReference type="EMBL" id="ON303707">
    <property type="protein sequence ID" value="WIM51560.1"/>
    <property type="molecule type" value="Genomic_DNA"/>
</dbReference>
<proteinExistence type="inferred from homology"/>
<evidence type="ECO:0000256" key="8">
    <source>
        <dbReference type="ARBA" id="ARBA00023136"/>
    </source>
</evidence>
<dbReference type="PANTHER" id="PTHR42829:SF2">
    <property type="entry name" value="NADH-UBIQUINONE OXIDOREDUCTASE CHAIN 5"/>
    <property type="match status" value="1"/>
</dbReference>
<evidence type="ECO:0000256" key="10">
    <source>
        <dbReference type="RuleBase" id="RU003404"/>
    </source>
</evidence>
<dbReference type="GO" id="GO:0016020">
    <property type="term" value="C:membrane"/>
    <property type="evidence" value="ECO:0007669"/>
    <property type="project" value="UniProtKB-SubCell"/>
</dbReference>
<evidence type="ECO:0000256" key="3">
    <source>
        <dbReference type="ARBA" id="ARBA00012944"/>
    </source>
</evidence>
<accession>A0A9Y2DY30</accession>
<feature type="transmembrane region" description="Helical" evidence="10">
    <location>
        <begin position="480"/>
        <end position="502"/>
    </location>
</feature>
<reference evidence="13" key="1">
    <citation type="submission" date="2022-04" db="EMBL/GenBank/DDBJ databases">
        <title>Independent Mitochondrial genome fragmentation occurred three times in Menoponidae chewing lice and once in Laemobothriidae chewing lice.</title>
        <authorList>
            <person name="Dong Y."/>
            <person name="Shao R."/>
        </authorList>
    </citation>
    <scope>NUCLEOTIDE SEQUENCE</scope>
</reference>
<evidence type="ECO:0000256" key="1">
    <source>
        <dbReference type="ARBA" id="ARBA00003257"/>
    </source>
</evidence>
<dbReference type="InterPro" id="IPR003945">
    <property type="entry name" value="NU5C-like"/>
</dbReference>
<dbReference type="GO" id="GO:0042773">
    <property type="term" value="P:ATP synthesis coupled electron transport"/>
    <property type="evidence" value="ECO:0007669"/>
    <property type="project" value="InterPro"/>
</dbReference>
<gene>
    <name evidence="13" type="primary">nad5</name>
</gene>
<dbReference type="EC" id="7.1.1.2" evidence="3 10"/>
<dbReference type="GO" id="GO:0008137">
    <property type="term" value="F:NADH dehydrogenase (ubiquinone) activity"/>
    <property type="evidence" value="ECO:0007669"/>
    <property type="project" value="UniProtKB-EC"/>
</dbReference>
<dbReference type="AlphaFoldDB" id="A0A9Y2DY30"/>
<feature type="domain" description="NADH:quinone oxidoreductase/Mrp antiporter transmembrane" evidence="11">
    <location>
        <begin position="105"/>
        <end position="383"/>
    </location>
</feature>
<dbReference type="InterPro" id="IPR001516">
    <property type="entry name" value="Proton_antipo_N"/>
</dbReference>
<protein>
    <recommendedName>
        <fullName evidence="4 10">NADH-ubiquinone oxidoreductase chain 5</fullName>
        <ecNumber evidence="3 10">7.1.1.2</ecNumber>
    </recommendedName>
</protein>
<feature type="transmembrane region" description="Helical" evidence="10">
    <location>
        <begin position="534"/>
        <end position="555"/>
    </location>
</feature>
<evidence type="ECO:0000259" key="11">
    <source>
        <dbReference type="Pfam" id="PF00361"/>
    </source>
</evidence>
<feature type="transmembrane region" description="Helical" evidence="10">
    <location>
        <begin position="211"/>
        <end position="229"/>
    </location>
</feature>
<evidence type="ECO:0000313" key="13">
    <source>
        <dbReference type="EMBL" id="WIM51560.1"/>
    </source>
</evidence>
<name>A0A9Y2DY30_9NEOP</name>
<dbReference type="Pfam" id="PF00662">
    <property type="entry name" value="Proton_antipo_N"/>
    <property type="match status" value="1"/>
</dbReference>
<evidence type="ECO:0000256" key="2">
    <source>
        <dbReference type="ARBA" id="ARBA00004141"/>
    </source>
</evidence>
<keyword evidence="10" id="KW-0830">Ubiquinone</keyword>
<geneLocation type="mitochondrion" evidence="13"/>
<dbReference type="Pfam" id="PF00361">
    <property type="entry name" value="Proton_antipo_M"/>
    <property type="match status" value="1"/>
</dbReference>
<keyword evidence="10 13" id="KW-0496">Mitochondrion</keyword>
<sequence>MILSKNYCLYMYMYYLLSLTLMLVYLVKFQSVHTIEWVLFNSYDLNISISLNYNVYNVIFMFTVCTVFASVYHYSLHYMKGELGVKRFLLILTLFVLSMMTLICSGNLFTSLIGWDGLGVSSMLLIMYYSSNASLKASMYTFVINRLGDCFFLVFIFLMICQFPSLNGTSYAMSKGSLVLSIFLVLMSMTKSSQTPFSSWLTKAMEAPTPVSSLVHSSTLVTAGIYMLFIYRDLWKDIEEINFLLCVVSLTTLFLASVAGLLEMDLKKIVAYSTLSQLGFIVFVLSLSLFEQGFFHLIMHAFFKAMMFMSAGYVIHCSSGWQDIRLMTLNNKCAPGVLKVLITAVMSLCGMPYLSGFYSKDLIVDSIMSMNCSVLLLVMLYSSFVFTTFYSIRICWFLTKGLKHTSLTSDDDSSMLSSMIYLYICSCIMGSTMIWTFKMTPLMSVDSPKIILVLILISMMVIFWISPSQKSESFFMKTNMYLYVVINIIVYNFMFFVSKIYWSLDLMGMIGKMIKEPSYIMEKYNKIVGNHYPMIYGFKEFVLFFVLVLLVSVWMNL</sequence>
<comment type="function">
    <text evidence="10">Core subunit of the mitochondrial membrane respiratory chain NADH dehydrogenase (Complex I) which catalyzes electron transfer from NADH through the respiratory chain, using ubiquinone as an electron acceptor. Essential for the catalytic activity and assembly of complex I.</text>
</comment>
<dbReference type="PRINTS" id="PR01434">
    <property type="entry name" value="NADHDHGNASE5"/>
</dbReference>
<keyword evidence="5 10" id="KW-0812">Transmembrane</keyword>
<feature type="transmembrane region" description="Helical" evidence="10">
    <location>
        <begin position="269"/>
        <end position="288"/>
    </location>
</feature>
<evidence type="ECO:0000256" key="7">
    <source>
        <dbReference type="ARBA" id="ARBA00022989"/>
    </source>
</evidence>
<keyword evidence="10" id="KW-0520">NAD</keyword>
<feature type="transmembrane region" description="Helical" evidence="10">
    <location>
        <begin position="450"/>
        <end position="468"/>
    </location>
</feature>
<feature type="transmembrane region" description="Helical" evidence="10">
    <location>
        <begin position="374"/>
        <end position="399"/>
    </location>
</feature>
<keyword evidence="8 10" id="KW-0472">Membrane</keyword>
<comment type="similarity">
    <text evidence="10">Belongs to the complex I subunit 5 family.</text>
</comment>
<keyword evidence="6" id="KW-0249">Electron transport</keyword>
<evidence type="ECO:0000256" key="9">
    <source>
        <dbReference type="ARBA" id="ARBA00049551"/>
    </source>
</evidence>
<feature type="transmembrane region" description="Helical" evidence="10">
    <location>
        <begin position="241"/>
        <end position="262"/>
    </location>
</feature>
<dbReference type="PANTHER" id="PTHR42829">
    <property type="entry name" value="NADH-UBIQUINONE OXIDOREDUCTASE CHAIN 5"/>
    <property type="match status" value="1"/>
</dbReference>
<evidence type="ECO:0000256" key="4">
    <source>
        <dbReference type="ARBA" id="ARBA00021096"/>
    </source>
</evidence>
<feature type="transmembrane region" description="Helical" evidence="10">
    <location>
        <begin position="336"/>
        <end position="354"/>
    </location>
</feature>
<feature type="transmembrane region" description="Helical" evidence="10">
    <location>
        <begin position="171"/>
        <end position="190"/>
    </location>
</feature>
<dbReference type="InterPro" id="IPR001750">
    <property type="entry name" value="ND/Mrp_TM"/>
</dbReference>
<comment type="catalytic activity">
    <reaction evidence="9 10">
        <text>a ubiquinone + NADH + 5 H(+)(in) = a ubiquinol + NAD(+) + 4 H(+)(out)</text>
        <dbReference type="Rhea" id="RHEA:29091"/>
        <dbReference type="Rhea" id="RHEA-COMP:9565"/>
        <dbReference type="Rhea" id="RHEA-COMP:9566"/>
        <dbReference type="ChEBI" id="CHEBI:15378"/>
        <dbReference type="ChEBI" id="CHEBI:16389"/>
        <dbReference type="ChEBI" id="CHEBI:17976"/>
        <dbReference type="ChEBI" id="CHEBI:57540"/>
        <dbReference type="ChEBI" id="CHEBI:57945"/>
        <dbReference type="EC" id="7.1.1.2"/>
    </reaction>
</comment>
<evidence type="ECO:0000256" key="5">
    <source>
        <dbReference type="ARBA" id="ARBA00022692"/>
    </source>
</evidence>
<comment type="subcellular location">
    <subcellularLocation>
        <location evidence="2">Membrane</location>
        <topology evidence="2">Multi-pass membrane protein</topology>
    </subcellularLocation>
</comment>
<comment type="function">
    <text evidence="1">Core subunit of the mitochondrial membrane respiratory chain NADH dehydrogenase (Complex I) that is believed to belong to the minimal assembly required for catalysis. Complex I functions in the transfer of electrons from NADH to the respiratory chain. The immediate electron acceptor for the enzyme is believed to be ubiquinone.</text>
</comment>
<feature type="transmembrane region" description="Helical" evidence="10">
    <location>
        <begin position="88"/>
        <end position="109"/>
    </location>
</feature>
<feature type="transmembrane region" description="Helical" evidence="10">
    <location>
        <begin position="294"/>
        <end position="315"/>
    </location>
</feature>
<dbReference type="GO" id="GO:0003954">
    <property type="term" value="F:NADH dehydrogenase activity"/>
    <property type="evidence" value="ECO:0007669"/>
    <property type="project" value="TreeGrafter"/>
</dbReference>
<feature type="transmembrane region" description="Helical" evidence="10">
    <location>
        <begin position="147"/>
        <end position="165"/>
    </location>
</feature>
<keyword evidence="10" id="KW-0813">Transport</keyword>
<feature type="transmembrane region" description="Helical" evidence="10">
    <location>
        <begin position="12"/>
        <end position="35"/>
    </location>
</feature>
<organism evidence="13">
    <name type="scientific">Franciscoloa roseicapillae</name>
    <dbReference type="NCBI Taxonomy" id="2965268"/>
    <lineage>
        <taxon>Eukaryota</taxon>
        <taxon>Metazoa</taxon>
        <taxon>Ecdysozoa</taxon>
        <taxon>Arthropoda</taxon>
        <taxon>Hexapoda</taxon>
        <taxon>Insecta</taxon>
        <taxon>Pterygota</taxon>
        <taxon>Neoptera</taxon>
        <taxon>Paraneoptera</taxon>
        <taxon>Psocodea</taxon>
        <taxon>Troctomorpha</taxon>
        <taxon>Phthiraptera</taxon>
        <taxon>Amblycera</taxon>
        <taxon>Menoponidae</taxon>
        <taxon>Franciscoloa</taxon>
    </lineage>
</organism>
<dbReference type="GO" id="GO:0015990">
    <property type="term" value="P:electron transport coupled proton transport"/>
    <property type="evidence" value="ECO:0007669"/>
    <property type="project" value="TreeGrafter"/>
</dbReference>
<evidence type="ECO:0000259" key="12">
    <source>
        <dbReference type="Pfam" id="PF00662"/>
    </source>
</evidence>
<evidence type="ECO:0000256" key="6">
    <source>
        <dbReference type="ARBA" id="ARBA00022982"/>
    </source>
</evidence>